<accession>A0A4P6P7X4</accession>
<dbReference type="EMBL" id="CP034759">
    <property type="protein sequence ID" value="QBG35622.1"/>
    <property type="molecule type" value="Genomic_DNA"/>
</dbReference>
<sequence length="86" mass="9677">MKKIIMCLLALTLTACASNDNNELLASNDADTNRKNAEGYQCKKEKITGSNFPRKVCTTAAERRAREIKDQEELKRGTRNNIPQGY</sequence>
<dbReference type="AlphaFoldDB" id="A0A4P6P7X4"/>
<proteinExistence type="predicted"/>
<evidence type="ECO:0000256" key="1">
    <source>
        <dbReference type="SAM" id="SignalP"/>
    </source>
</evidence>
<organism evidence="2 3">
    <name type="scientific">Litorilituus sediminis</name>
    <dbReference type="NCBI Taxonomy" id="718192"/>
    <lineage>
        <taxon>Bacteria</taxon>
        <taxon>Pseudomonadati</taxon>
        <taxon>Pseudomonadota</taxon>
        <taxon>Gammaproteobacteria</taxon>
        <taxon>Alteromonadales</taxon>
        <taxon>Colwelliaceae</taxon>
        <taxon>Litorilituus</taxon>
    </lineage>
</organism>
<keyword evidence="3" id="KW-1185">Reference proteome</keyword>
<keyword evidence="1" id="KW-0732">Signal</keyword>
<feature type="chain" id="PRO_5020457331" description="EexN family lipoprotein" evidence="1">
    <location>
        <begin position="18"/>
        <end position="86"/>
    </location>
</feature>
<dbReference type="KEGG" id="lsd:EMK97_07815"/>
<evidence type="ECO:0000313" key="2">
    <source>
        <dbReference type="EMBL" id="QBG35622.1"/>
    </source>
</evidence>
<reference evidence="2 3" key="1">
    <citation type="submission" date="2018-12" db="EMBL/GenBank/DDBJ databases">
        <title>Complete genome of Litorilituus sediminis.</title>
        <authorList>
            <person name="Liu A."/>
            <person name="Rong J."/>
        </authorList>
    </citation>
    <scope>NUCLEOTIDE SEQUENCE [LARGE SCALE GENOMIC DNA]</scope>
    <source>
        <strain evidence="2 3">JCM 17549</strain>
    </source>
</reference>
<name>A0A4P6P7X4_9GAMM</name>
<dbReference type="RefSeq" id="WP_130600976.1">
    <property type="nucleotide sequence ID" value="NZ_CP034759.1"/>
</dbReference>
<gene>
    <name evidence="2" type="ORF">EMK97_07815</name>
</gene>
<protein>
    <recommendedName>
        <fullName evidence="4">EexN family lipoprotein</fullName>
    </recommendedName>
</protein>
<feature type="signal peptide" evidence="1">
    <location>
        <begin position="1"/>
        <end position="17"/>
    </location>
</feature>
<dbReference type="PROSITE" id="PS51257">
    <property type="entry name" value="PROKAR_LIPOPROTEIN"/>
    <property type="match status" value="1"/>
</dbReference>
<evidence type="ECO:0008006" key="4">
    <source>
        <dbReference type="Google" id="ProtNLM"/>
    </source>
</evidence>
<dbReference type="Proteomes" id="UP000290244">
    <property type="component" value="Chromosome"/>
</dbReference>
<evidence type="ECO:0000313" key="3">
    <source>
        <dbReference type="Proteomes" id="UP000290244"/>
    </source>
</evidence>